<proteinExistence type="predicted"/>
<dbReference type="AlphaFoldDB" id="W7TRK5"/>
<sequence length="128" mass="15158">MLIRPRLELPVKSRHNMERGYFTHHTSSVYVQRLGCNKPLSCLRNLNLPFDVSWLLVKRADTGWREGGREVIILTWFSMPFPPKEIADFQWFDTRRSTGKGFFLVFVNDAAINFTFYLSESYHLKRNK</sequence>
<evidence type="ECO:0000313" key="1">
    <source>
        <dbReference type="EMBL" id="EWM23161.1"/>
    </source>
</evidence>
<dbReference type="EMBL" id="AZIL01001816">
    <property type="protein sequence ID" value="EWM23161.1"/>
    <property type="molecule type" value="Genomic_DNA"/>
</dbReference>
<keyword evidence="2" id="KW-1185">Reference proteome</keyword>
<comment type="caution">
    <text evidence="1">The sequence shown here is derived from an EMBL/GenBank/DDBJ whole genome shotgun (WGS) entry which is preliminary data.</text>
</comment>
<name>W7TRK5_9STRA</name>
<protein>
    <submittedName>
        <fullName evidence="1">Uncharacterized protein</fullName>
    </submittedName>
</protein>
<organism evidence="1 2">
    <name type="scientific">Nannochloropsis gaditana</name>
    <dbReference type="NCBI Taxonomy" id="72520"/>
    <lineage>
        <taxon>Eukaryota</taxon>
        <taxon>Sar</taxon>
        <taxon>Stramenopiles</taxon>
        <taxon>Ochrophyta</taxon>
        <taxon>Eustigmatophyceae</taxon>
        <taxon>Eustigmatales</taxon>
        <taxon>Monodopsidaceae</taxon>
        <taxon>Nannochloropsis</taxon>
    </lineage>
</organism>
<accession>W7TRK5</accession>
<dbReference type="Proteomes" id="UP000019335">
    <property type="component" value="Chromosome 18"/>
</dbReference>
<reference evidence="1 2" key="1">
    <citation type="journal article" date="2014" name="Mol. Plant">
        <title>Chromosome Scale Genome Assembly and Transcriptome Profiling of Nannochloropsis gaditana in Nitrogen Depletion.</title>
        <authorList>
            <person name="Corteggiani Carpinelli E."/>
            <person name="Telatin A."/>
            <person name="Vitulo N."/>
            <person name="Forcato C."/>
            <person name="D'Angelo M."/>
            <person name="Schiavon R."/>
            <person name="Vezzi A."/>
            <person name="Giacometti G.M."/>
            <person name="Morosinotto T."/>
            <person name="Valle G."/>
        </authorList>
    </citation>
    <scope>NUCLEOTIDE SEQUENCE [LARGE SCALE GENOMIC DNA]</scope>
    <source>
        <strain evidence="1 2">B-31</strain>
    </source>
</reference>
<evidence type="ECO:0000313" key="2">
    <source>
        <dbReference type="Proteomes" id="UP000019335"/>
    </source>
</evidence>
<gene>
    <name evidence="1" type="ORF">Naga_100043g26</name>
</gene>